<evidence type="ECO:0000256" key="5">
    <source>
        <dbReference type="ARBA" id="ARBA00022884"/>
    </source>
</evidence>
<dbReference type="GO" id="GO:0003723">
    <property type="term" value="F:RNA binding"/>
    <property type="evidence" value="ECO:0007669"/>
    <property type="project" value="UniProtKB-KW"/>
</dbReference>
<dbReference type="HAMAP" id="MF_01390">
    <property type="entry name" value="MatK"/>
    <property type="match status" value="1"/>
</dbReference>
<keyword evidence="8" id="KW-0472">Membrane</keyword>
<comment type="similarity">
    <text evidence="1 6">Belongs to the intron maturase 2 family. MatK subfamily.</text>
</comment>
<dbReference type="PANTHER" id="PTHR34811">
    <property type="entry name" value="MATURASE K"/>
    <property type="match status" value="1"/>
</dbReference>
<dbReference type="AlphaFoldDB" id="A0A6B7KHS7"/>
<evidence type="ECO:0000256" key="4">
    <source>
        <dbReference type="ARBA" id="ARBA00022694"/>
    </source>
</evidence>
<keyword evidence="8" id="KW-1133">Transmembrane helix</keyword>
<keyword evidence="5 6" id="KW-0694">RNA-binding</keyword>
<dbReference type="GO" id="GO:0008380">
    <property type="term" value="P:RNA splicing"/>
    <property type="evidence" value="ECO:0007669"/>
    <property type="project" value="UniProtKB-UniRule"/>
</dbReference>
<evidence type="ECO:0000256" key="3">
    <source>
        <dbReference type="ARBA" id="ARBA00022664"/>
    </source>
</evidence>
<name>A0A6B7KHS7_9CARY</name>
<keyword evidence="4 6" id="KW-0819">tRNA processing</keyword>
<accession>A0A6B7KHS7</accession>
<evidence type="ECO:0000259" key="10">
    <source>
        <dbReference type="Pfam" id="PF01824"/>
    </source>
</evidence>
<keyword evidence="8" id="KW-0812">Transmembrane</keyword>
<feature type="domain" description="Maturase MatK N-terminal" evidence="10">
    <location>
        <begin position="1"/>
        <end position="325"/>
    </location>
</feature>
<dbReference type="InterPro" id="IPR024942">
    <property type="entry name" value="Maturase_MatK_N"/>
</dbReference>
<geneLocation type="chloroplast" evidence="11"/>
<evidence type="ECO:0000313" key="11">
    <source>
        <dbReference type="EMBL" id="QEG99340.1"/>
    </source>
</evidence>
<dbReference type="GO" id="GO:0006397">
    <property type="term" value="P:mRNA processing"/>
    <property type="evidence" value="ECO:0007669"/>
    <property type="project" value="UniProtKB-KW"/>
</dbReference>
<comment type="subcellular location">
    <subcellularLocation>
        <location evidence="6">Plastid</location>
        <location evidence="6">Chloroplast</location>
    </subcellularLocation>
</comment>
<organism evidence="11">
    <name type="scientific">Cerastium fontanum subsp. vulgare</name>
    <dbReference type="NCBI Taxonomy" id="271563"/>
    <lineage>
        <taxon>Eukaryota</taxon>
        <taxon>Viridiplantae</taxon>
        <taxon>Streptophyta</taxon>
        <taxon>Embryophyta</taxon>
        <taxon>Tracheophyta</taxon>
        <taxon>Spermatophyta</taxon>
        <taxon>Magnoliopsida</taxon>
        <taxon>eudicotyledons</taxon>
        <taxon>Gunneridae</taxon>
        <taxon>Pentapetalae</taxon>
        <taxon>Caryophyllales</taxon>
        <taxon>Caryophyllaceae</taxon>
        <taxon>Alsineae</taxon>
        <taxon>Cerastium</taxon>
    </lineage>
</organism>
<feature type="transmembrane region" description="Helical" evidence="8">
    <location>
        <begin position="200"/>
        <end position="219"/>
    </location>
</feature>
<proteinExistence type="inferred from homology"/>
<dbReference type="EMBL" id="MK341377">
    <property type="protein sequence ID" value="QEG99340.1"/>
    <property type="molecule type" value="Genomic_DNA"/>
</dbReference>
<keyword evidence="7 11" id="KW-0150">Chloroplast</keyword>
<keyword evidence="2 7" id="KW-0934">Plastid</keyword>
<gene>
    <name evidence="6 11" type="primary">matK</name>
</gene>
<dbReference type="GO" id="GO:0009507">
    <property type="term" value="C:chloroplast"/>
    <property type="evidence" value="ECO:0007669"/>
    <property type="project" value="UniProtKB-SubCell"/>
</dbReference>
<sequence>MEQFQRYIELEGFWQHNFFYPLIFQEYIFSFAYGHDLKKFILLETSGGRKFSLLVVKRLINRMYQQNFFILSANYSNQNDFLGHKYDFYLQMIFEVFAVLVEIPLSLAFIEKKKKVKSRNLRSIHSIFPFLEDNVLHLNFVLDILIPYPVHLEILVQTLRYWVKDASSLHLLRFFLYESHNCNSLIKKNIYFFIKRTQRFFLFLYNFHVCEHEFIFLFLCNQSSHLRSTSYRSFLERIFFYGKLEYLVKLFTKDFDVILWLFKDPYPYSVRYKGQYIMASKGTSLLMQKFKFYLTHFWQCHFSVWSQPRRIYINRLSTHFLDFIGFLSSVQLTSLVVRSQMLENAFLIDNTIKKFDPKIPISSLILSLAKAKFCNGLGHPISKPTWIDLSDSDIIDRFGLICQNLFHYYSGSSRKKSLYRLKYILKISCARTLARKHKSAVRAFLKRLGSEFFGEFLTQEEKVLSLILTKNSSNLRRFYRGCIWYLDIFCIHNLANDE</sequence>
<dbReference type="InterPro" id="IPR024937">
    <property type="entry name" value="Domain_X"/>
</dbReference>
<dbReference type="GO" id="GO:0008033">
    <property type="term" value="P:tRNA processing"/>
    <property type="evidence" value="ECO:0007669"/>
    <property type="project" value="UniProtKB-KW"/>
</dbReference>
<evidence type="ECO:0000256" key="6">
    <source>
        <dbReference type="HAMAP-Rule" id="MF_01390"/>
    </source>
</evidence>
<protein>
    <recommendedName>
        <fullName evidence="6">Maturase K</fullName>
    </recommendedName>
    <alternativeName>
        <fullName evidence="6">Intron maturase</fullName>
    </alternativeName>
</protein>
<keyword evidence="3 6" id="KW-0507">mRNA processing</keyword>
<evidence type="ECO:0000256" key="7">
    <source>
        <dbReference type="RuleBase" id="RU004226"/>
    </source>
</evidence>
<evidence type="ECO:0000256" key="1">
    <source>
        <dbReference type="ARBA" id="ARBA00006621"/>
    </source>
</evidence>
<comment type="function">
    <text evidence="6 7">Usually encoded in the trnK tRNA gene intron. Probably assists in splicing its own and other chloroplast group II introns.</text>
</comment>
<evidence type="ECO:0000259" key="9">
    <source>
        <dbReference type="Pfam" id="PF01348"/>
    </source>
</evidence>
<evidence type="ECO:0000256" key="2">
    <source>
        <dbReference type="ARBA" id="ARBA00022640"/>
    </source>
</evidence>
<dbReference type="PANTHER" id="PTHR34811:SF1">
    <property type="entry name" value="MATURASE K"/>
    <property type="match status" value="1"/>
</dbReference>
<feature type="transmembrane region" description="Helical" evidence="8">
    <location>
        <begin position="88"/>
        <end position="110"/>
    </location>
</feature>
<dbReference type="Pfam" id="PF01824">
    <property type="entry name" value="MatK_N"/>
    <property type="match status" value="1"/>
</dbReference>
<dbReference type="Pfam" id="PF01348">
    <property type="entry name" value="Intron_maturas2"/>
    <property type="match status" value="1"/>
</dbReference>
<reference evidence="11" key="1">
    <citation type="submission" date="2018-12" db="EMBL/GenBank/DDBJ databases">
        <title>Evolutionary radiations of cushion plants on the Qinghai-Tibet Plateau: insights from molecular phylogenetic analysis of two subgenera of Arenaria and Thylacospermum (Caryophyllaceae).</title>
        <authorList>
            <person name="Xu B."/>
            <person name="Luo D."/>
            <person name="Li Z.-M."/>
            <person name="Sun H."/>
        </authorList>
    </citation>
    <scope>NUCLEOTIDE SEQUENCE</scope>
    <source>
        <strain evidence="11">XUBo765</strain>
    </source>
</reference>
<dbReference type="InterPro" id="IPR002866">
    <property type="entry name" value="Maturase_MatK"/>
</dbReference>
<evidence type="ECO:0000256" key="8">
    <source>
        <dbReference type="SAM" id="Phobius"/>
    </source>
</evidence>
<feature type="domain" description="Domain X" evidence="9">
    <location>
        <begin position="353"/>
        <end position="473"/>
    </location>
</feature>